<comment type="caution">
    <text evidence="2">The sequence shown here is derived from an EMBL/GenBank/DDBJ whole genome shotgun (WGS) entry which is preliminary data.</text>
</comment>
<protein>
    <submittedName>
        <fullName evidence="2">Nucleotidyltransferase domain-containing protein</fullName>
    </submittedName>
</protein>
<keyword evidence="3" id="KW-1185">Reference proteome</keyword>
<evidence type="ECO:0000313" key="3">
    <source>
        <dbReference type="Proteomes" id="UP001595715"/>
    </source>
</evidence>
<dbReference type="CDD" id="cd05403">
    <property type="entry name" value="NT_KNTase_like"/>
    <property type="match status" value="1"/>
</dbReference>
<sequence>MMAKIVDFLKEIDGVQALVLGGSRARGTDNPDSDIDIGIYYSPGKALNIAELNRIG</sequence>
<accession>A0ABV8JYU1</accession>
<dbReference type="Gene3D" id="3.30.460.10">
    <property type="entry name" value="Beta Polymerase, domain 2"/>
    <property type="match status" value="1"/>
</dbReference>
<proteinExistence type="predicted"/>
<dbReference type="EMBL" id="JBHSAM010000021">
    <property type="protein sequence ID" value="MFC4100123.1"/>
    <property type="molecule type" value="Genomic_DNA"/>
</dbReference>
<gene>
    <name evidence="2" type="ORF">ACFOZ8_10665</name>
</gene>
<reference evidence="3" key="1">
    <citation type="journal article" date="2019" name="Int. J. Syst. Evol. Microbiol.">
        <title>The Global Catalogue of Microorganisms (GCM) 10K type strain sequencing project: providing services to taxonomists for standard genome sequencing and annotation.</title>
        <authorList>
            <consortium name="The Broad Institute Genomics Platform"/>
            <consortium name="The Broad Institute Genome Sequencing Center for Infectious Disease"/>
            <person name="Wu L."/>
            <person name="Ma J."/>
        </authorList>
    </citation>
    <scope>NUCLEOTIDE SEQUENCE [LARGE SCALE GENOMIC DNA]</scope>
    <source>
        <strain evidence="3">IBRC-M 10987</strain>
    </source>
</reference>
<dbReference type="RefSeq" id="WP_377718798.1">
    <property type="nucleotide sequence ID" value="NZ_JBHSAM010000021.1"/>
</dbReference>
<feature type="domain" description="Polymerase nucleotidyl transferase" evidence="1">
    <location>
        <begin position="3"/>
        <end position="45"/>
    </location>
</feature>
<dbReference type="Pfam" id="PF01909">
    <property type="entry name" value="NTP_transf_2"/>
    <property type="match status" value="1"/>
</dbReference>
<dbReference type="SUPFAM" id="SSF81301">
    <property type="entry name" value="Nucleotidyltransferase"/>
    <property type="match status" value="1"/>
</dbReference>
<name>A0ABV8JYU1_9BACL</name>
<dbReference type="InterPro" id="IPR002934">
    <property type="entry name" value="Polymerase_NTP_transf_dom"/>
</dbReference>
<organism evidence="2 3">
    <name type="scientific">Paenibacillus xanthanilyticus</name>
    <dbReference type="NCBI Taxonomy" id="1783531"/>
    <lineage>
        <taxon>Bacteria</taxon>
        <taxon>Bacillati</taxon>
        <taxon>Bacillota</taxon>
        <taxon>Bacilli</taxon>
        <taxon>Bacillales</taxon>
        <taxon>Paenibacillaceae</taxon>
        <taxon>Paenibacillus</taxon>
    </lineage>
</organism>
<dbReference type="InterPro" id="IPR043519">
    <property type="entry name" value="NT_sf"/>
</dbReference>
<evidence type="ECO:0000313" key="2">
    <source>
        <dbReference type="EMBL" id="MFC4100123.1"/>
    </source>
</evidence>
<dbReference type="Proteomes" id="UP001595715">
    <property type="component" value="Unassembled WGS sequence"/>
</dbReference>
<evidence type="ECO:0000259" key="1">
    <source>
        <dbReference type="Pfam" id="PF01909"/>
    </source>
</evidence>